<keyword evidence="2" id="KW-1185">Reference proteome</keyword>
<accession>A0ABS5EEZ2</accession>
<dbReference type="Proteomes" id="UP000698752">
    <property type="component" value="Unassembled WGS sequence"/>
</dbReference>
<dbReference type="EMBL" id="JAAEDI010000005">
    <property type="protein sequence ID" value="MBR0649242.1"/>
    <property type="molecule type" value="Genomic_DNA"/>
</dbReference>
<gene>
    <name evidence="1" type="ORF">GXW78_06185</name>
</gene>
<proteinExistence type="predicted"/>
<sequence>MAVRATDESPEAGFDPPRTRRLSDKILLAFAQACDQGNLDAAAALLQVAEDVIITGRSVQPDRERRQTLQSLVAAHERLWSLHHPEAPAEAEP</sequence>
<evidence type="ECO:0000313" key="1">
    <source>
        <dbReference type="EMBL" id="MBR0649242.1"/>
    </source>
</evidence>
<dbReference type="RefSeq" id="WP_211867031.1">
    <property type="nucleotide sequence ID" value="NZ_JAAEDI010000005.1"/>
</dbReference>
<protein>
    <submittedName>
        <fullName evidence="1">Uncharacterized protein</fullName>
    </submittedName>
</protein>
<evidence type="ECO:0000313" key="2">
    <source>
        <dbReference type="Proteomes" id="UP000698752"/>
    </source>
</evidence>
<name>A0ABS5EEZ2_9PROT</name>
<comment type="caution">
    <text evidence="1">The sequence shown here is derived from an EMBL/GenBank/DDBJ whole genome shotgun (WGS) entry which is preliminary data.</text>
</comment>
<organism evidence="1 2">
    <name type="scientific">Neoroseomonas terrae</name>
    <dbReference type="NCBI Taxonomy" id="424799"/>
    <lineage>
        <taxon>Bacteria</taxon>
        <taxon>Pseudomonadati</taxon>
        <taxon>Pseudomonadota</taxon>
        <taxon>Alphaproteobacteria</taxon>
        <taxon>Acetobacterales</taxon>
        <taxon>Acetobacteraceae</taxon>
        <taxon>Neoroseomonas</taxon>
    </lineage>
</organism>
<reference evidence="2" key="1">
    <citation type="journal article" date="2021" name="Syst. Appl. Microbiol.">
        <title>Roseomonas hellenica sp. nov., isolated from roots of wild-growing Alkanna tinctoria.</title>
        <authorList>
            <person name="Rat A."/>
            <person name="Naranjo H.D."/>
            <person name="Lebbe L."/>
            <person name="Cnockaert M."/>
            <person name="Krigas N."/>
            <person name="Grigoriadou K."/>
            <person name="Maloupa E."/>
            <person name="Willems A."/>
        </authorList>
    </citation>
    <scope>NUCLEOTIDE SEQUENCE [LARGE SCALE GENOMIC DNA]</scope>
    <source>
        <strain evidence="2">LMG 31159</strain>
    </source>
</reference>